<evidence type="ECO:0000313" key="10">
    <source>
        <dbReference type="Proteomes" id="UP000184226"/>
    </source>
</evidence>
<feature type="domain" description="VWFA" evidence="8">
    <location>
        <begin position="568"/>
        <end position="744"/>
    </location>
</feature>
<dbReference type="Gene3D" id="3.40.50.410">
    <property type="entry name" value="von Willebrand factor, type A domain"/>
    <property type="match status" value="1"/>
</dbReference>
<keyword evidence="6" id="KW-0843">Virulence</keyword>
<keyword evidence="4" id="KW-0800">Toxin</keyword>
<accession>A0A1M5YAX5</accession>
<dbReference type="InterPro" id="IPR040853">
    <property type="entry name" value="RapA2_cadherin-like"/>
</dbReference>
<evidence type="ECO:0000256" key="3">
    <source>
        <dbReference type="ARBA" id="ARBA00022525"/>
    </source>
</evidence>
<dbReference type="GO" id="GO:0016020">
    <property type="term" value="C:membrane"/>
    <property type="evidence" value="ECO:0007669"/>
    <property type="project" value="UniProtKB-SubCell"/>
</dbReference>
<keyword evidence="5" id="KW-0677">Repeat</keyword>
<dbReference type="PANTHER" id="PTHR38340">
    <property type="entry name" value="S-LAYER PROTEIN"/>
    <property type="match status" value="1"/>
</dbReference>
<evidence type="ECO:0000259" key="8">
    <source>
        <dbReference type="PROSITE" id="PS50234"/>
    </source>
</evidence>
<reference evidence="9 10" key="1">
    <citation type="submission" date="2016-11" db="EMBL/GenBank/DDBJ databases">
        <authorList>
            <person name="Jaros S."/>
            <person name="Januszkiewicz K."/>
            <person name="Wedrychowicz H."/>
        </authorList>
    </citation>
    <scope>NUCLEOTIDE SEQUENCE [LARGE SCALE GENOMIC DNA]</scope>
    <source>
        <strain evidence="9 10">CGMCC 1.10190</strain>
    </source>
</reference>
<dbReference type="InterPro" id="IPR003995">
    <property type="entry name" value="RTX_toxin_determinant-A"/>
</dbReference>
<dbReference type="Pfam" id="PF00353">
    <property type="entry name" value="HemolysinCabind"/>
    <property type="match status" value="4"/>
</dbReference>
<dbReference type="NCBIfam" id="TIGR01965">
    <property type="entry name" value="VCBS_repeat"/>
    <property type="match status" value="2"/>
</dbReference>
<evidence type="ECO:0000256" key="1">
    <source>
        <dbReference type="ARBA" id="ARBA00004370"/>
    </source>
</evidence>
<dbReference type="Pfam" id="PF17803">
    <property type="entry name" value="Cadherin_4"/>
    <property type="match status" value="2"/>
</dbReference>
<dbReference type="SUPFAM" id="SSF51120">
    <property type="entry name" value="beta-Roll"/>
    <property type="match status" value="1"/>
</dbReference>
<proteinExistence type="predicted"/>
<evidence type="ECO:0000256" key="5">
    <source>
        <dbReference type="ARBA" id="ARBA00022737"/>
    </source>
</evidence>
<dbReference type="InterPro" id="IPR001343">
    <property type="entry name" value="Hemolysn_Ca-bd"/>
</dbReference>
<dbReference type="SMART" id="SM00327">
    <property type="entry name" value="VWA"/>
    <property type="match status" value="1"/>
</dbReference>
<evidence type="ECO:0000313" key="9">
    <source>
        <dbReference type="EMBL" id="SHI09185.1"/>
    </source>
</evidence>
<dbReference type="NCBIfam" id="TIGR03661">
    <property type="entry name" value="T1SS_VCA0849"/>
    <property type="match status" value="1"/>
</dbReference>
<evidence type="ECO:0000256" key="7">
    <source>
        <dbReference type="ARBA" id="ARBA00023136"/>
    </source>
</evidence>
<dbReference type="EMBL" id="FQXE01000008">
    <property type="protein sequence ID" value="SHI09185.1"/>
    <property type="molecule type" value="Genomic_DNA"/>
</dbReference>
<dbReference type="PROSITE" id="PS50234">
    <property type="entry name" value="VWFA"/>
    <property type="match status" value="1"/>
</dbReference>
<dbReference type="RefSeq" id="WP_073104521.1">
    <property type="nucleotide sequence ID" value="NZ_FQXE01000008.1"/>
</dbReference>
<dbReference type="SUPFAM" id="SSF53300">
    <property type="entry name" value="vWA-like"/>
    <property type="match status" value="1"/>
</dbReference>
<keyword evidence="3" id="KW-0964">Secreted</keyword>
<evidence type="ECO:0000256" key="6">
    <source>
        <dbReference type="ARBA" id="ARBA00023026"/>
    </source>
</evidence>
<dbReference type="CDD" id="cd00198">
    <property type="entry name" value="vWFA"/>
    <property type="match status" value="1"/>
</dbReference>
<dbReference type="GO" id="GO:0090729">
    <property type="term" value="F:toxin activity"/>
    <property type="evidence" value="ECO:0007669"/>
    <property type="project" value="UniProtKB-KW"/>
</dbReference>
<dbReference type="PANTHER" id="PTHR38340:SF1">
    <property type="entry name" value="S-LAYER PROTEIN"/>
    <property type="match status" value="1"/>
</dbReference>
<dbReference type="PROSITE" id="PS00330">
    <property type="entry name" value="HEMOLYSIN_CALCIUM"/>
    <property type="match status" value="3"/>
</dbReference>
<dbReference type="PRINTS" id="PR01488">
    <property type="entry name" value="RTXTOXINA"/>
</dbReference>
<dbReference type="InterPro" id="IPR018511">
    <property type="entry name" value="Hemolysin-typ_Ca-bd_CS"/>
</dbReference>
<dbReference type="GO" id="GO:0005576">
    <property type="term" value="C:extracellular region"/>
    <property type="evidence" value="ECO:0007669"/>
    <property type="project" value="UniProtKB-SubCell"/>
</dbReference>
<dbReference type="OrthoDB" id="8622300at2"/>
<keyword evidence="10" id="KW-1185">Reference proteome</keyword>
<dbReference type="Gene3D" id="2.150.10.10">
    <property type="entry name" value="Serralysin-like metalloprotease, C-terminal"/>
    <property type="match status" value="1"/>
</dbReference>
<dbReference type="InterPro" id="IPR002035">
    <property type="entry name" value="VWF_A"/>
</dbReference>
<dbReference type="AlphaFoldDB" id="A0A1M5YAX5"/>
<feature type="non-terminal residue" evidence="9">
    <location>
        <position position="1"/>
    </location>
</feature>
<dbReference type="InterPro" id="IPR036465">
    <property type="entry name" value="vWFA_dom_sf"/>
</dbReference>
<dbReference type="GO" id="GO:0005509">
    <property type="term" value="F:calcium ion binding"/>
    <property type="evidence" value="ECO:0007669"/>
    <property type="project" value="InterPro"/>
</dbReference>
<comment type="subcellular location">
    <subcellularLocation>
        <location evidence="1">Membrane</location>
    </subcellularLocation>
    <subcellularLocation>
        <location evidence="2">Secreted</location>
    </subcellularLocation>
</comment>
<dbReference type="InterPro" id="IPR011049">
    <property type="entry name" value="Serralysin-like_metalloprot_C"/>
</dbReference>
<dbReference type="InterPro" id="IPR013783">
    <property type="entry name" value="Ig-like_fold"/>
</dbReference>
<dbReference type="InterPro" id="IPR019960">
    <property type="entry name" value="T1SS_VCA0849"/>
</dbReference>
<dbReference type="InterPro" id="IPR050557">
    <property type="entry name" value="RTX_toxin/Mannuronan_C5-epim"/>
</dbReference>
<dbReference type="STRING" id="658167.SAMN04488135_108199"/>
<protein>
    <submittedName>
        <fullName evidence="9">Type I secretion C-terminal target domain (VC_A0849 subclass)</fullName>
    </submittedName>
</protein>
<gene>
    <name evidence="9" type="ORF">SAMN04488135_108199</name>
</gene>
<sequence length="1210" mass="124518">QADGTYSFNPGSAFQSLAQGATATSSITYTVTDADGATSDATLTVTVTGTNDVPTVTDDAQSVTEDVDVDAGVLSVGGYVTITDLDAGQSSFNPSTLAFGSSTAAGGTQLGSIEINADGTYTYSVSNAAVQYLKAGESIVETYTVKSADGTATSTITITINGTNDEPTAESSSITGTEDTPIILAWDDFHVSDPGTDPGVKITALPADGVLQYWNGSAWTNVAANQIISKEDIDAHHLRFVPEANQSGVDGYNQDGAGDQLNDYAQLTFQPVNSQGTGADATLTIDITPVADAPDLNFTLEVPVTTIEHTSFNATFGGASFTVTDGKVVNSSVSGATLRTGSSGGSGSSKDIFVVGTISSNNSIDGKNGTDIVYFSKDSSHYTYTQTGSSGSNWKVTDTDTGKTVTLTSIEGFVFSDGEHVGSVDVSAPVSTGFDTYGVNLESALVDADGSESLSAITVSGLPAGASFNMGAAGAEAGTWTFPSGTDLGHLQLTVPLGTGQLTLTASVTSTEQLGGSETTTVDATIQQYSVTTGTTGSDTLPGDAANNVLVGDPGGVKSNIEPGTNYNIALLVDVSKSMDDNSGEKINGKNISRLALAKAALDNLAEQLAGHDGNVNVALISFSTGSKEIITVQFNANDPDAVNLAKLQNAIDGLSSDMYTNYEAAFAKANEWFASDKATEGYTNLTFFLTDGNPTTYNGESRPNADTNYNDMYKALDDYNALAGISKVQAIGIGSGVTESYLKFFDNTDVTAQSIVPFGPNGDNTTVANFNSSGAWKTAGNWSQDGGGTINFDSNRLNITDSNKNNTAFTVGSPTFSIDNGDYAKISFAYSSSNFSSGDKFSWTLMKLVDGIWTLEESGDRTSSSSTTITTAKTYDAGQYQLVFTVNDGSSNTSSSGQAQVRIDDIQLVGQDVLAGAVGDVQIVNDAAGLQAALEHGSNTTEPAAVGNDTLNGGDGNDILFGDVINTAGLPWGTPGHPAQPADLADMKGIDALKLFLANGGDNPTDAQVFQYIKDNHAQFDVAGDTHGGGDTLNGGAGHDILFGQGGNDVLHGDEGNDILYGGTGNDTLVGGKGDDTLIGGAGDDIFKWELNDEGTIAAPAIDTIKDFGLGHGDASGADKLDLSELLVGEDAAGADLSKFLHLSGSEDGKDTVINVSSHGGLAANGTGFDQQIVLKDVHLDDLVGVGHGNQNEMIKNLIDSGKLNVDQG</sequence>
<dbReference type="InterPro" id="IPR010221">
    <property type="entry name" value="VCBS_dom"/>
</dbReference>
<evidence type="ECO:0000256" key="2">
    <source>
        <dbReference type="ARBA" id="ARBA00004613"/>
    </source>
</evidence>
<dbReference type="PRINTS" id="PR00313">
    <property type="entry name" value="CABNDNGRPT"/>
</dbReference>
<name>A0A1M5YAX5_9BURK</name>
<dbReference type="Pfam" id="PF13519">
    <property type="entry name" value="VWA_2"/>
    <property type="match status" value="1"/>
</dbReference>
<evidence type="ECO:0000256" key="4">
    <source>
        <dbReference type="ARBA" id="ARBA00022656"/>
    </source>
</evidence>
<dbReference type="Proteomes" id="UP000184226">
    <property type="component" value="Unassembled WGS sequence"/>
</dbReference>
<keyword evidence="7" id="KW-0472">Membrane</keyword>
<dbReference type="Gene3D" id="2.60.40.10">
    <property type="entry name" value="Immunoglobulins"/>
    <property type="match status" value="1"/>
</dbReference>
<organism evidence="9 10">
    <name type="scientific">Pollutimonas bauzanensis</name>
    <dbReference type="NCBI Taxonomy" id="658167"/>
    <lineage>
        <taxon>Bacteria</taxon>
        <taxon>Pseudomonadati</taxon>
        <taxon>Pseudomonadota</taxon>
        <taxon>Betaproteobacteria</taxon>
        <taxon>Burkholderiales</taxon>
        <taxon>Alcaligenaceae</taxon>
        <taxon>Pollutimonas</taxon>
    </lineage>
</organism>